<feature type="chain" id="PRO_5041639852" evidence="1">
    <location>
        <begin position="19"/>
        <end position="105"/>
    </location>
</feature>
<reference evidence="3" key="1">
    <citation type="submission" date="2023-11" db="UniProtKB">
        <authorList>
            <consortium name="WormBaseParasite"/>
        </authorList>
    </citation>
    <scope>IDENTIFICATION</scope>
</reference>
<keyword evidence="1" id="KW-0732">Signal</keyword>
<feature type="signal peptide" evidence="1">
    <location>
        <begin position="1"/>
        <end position="18"/>
    </location>
</feature>
<dbReference type="AlphaFoldDB" id="A0AA85ARP9"/>
<organism evidence="2 3">
    <name type="scientific">Schistosoma mattheei</name>
    <dbReference type="NCBI Taxonomy" id="31246"/>
    <lineage>
        <taxon>Eukaryota</taxon>
        <taxon>Metazoa</taxon>
        <taxon>Spiralia</taxon>
        <taxon>Lophotrochozoa</taxon>
        <taxon>Platyhelminthes</taxon>
        <taxon>Trematoda</taxon>
        <taxon>Digenea</taxon>
        <taxon>Strigeidida</taxon>
        <taxon>Schistosomatoidea</taxon>
        <taxon>Schistosomatidae</taxon>
        <taxon>Schistosoma</taxon>
    </lineage>
</organism>
<evidence type="ECO:0000313" key="2">
    <source>
        <dbReference type="Proteomes" id="UP000050791"/>
    </source>
</evidence>
<name>A0AA85ARP9_9TREM</name>
<proteinExistence type="predicted"/>
<evidence type="ECO:0000313" key="3">
    <source>
        <dbReference type="WBParaSite" id="SMTH1_104400.1"/>
    </source>
</evidence>
<dbReference type="WBParaSite" id="SMTH1_104400.1">
    <property type="protein sequence ID" value="SMTH1_104400.1"/>
    <property type="gene ID" value="SMTH1_104400"/>
</dbReference>
<accession>A0AA85ARP9</accession>
<dbReference type="Proteomes" id="UP000050791">
    <property type="component" value="Unassembled WGS sequence"/>
</dbReference>
<sequence>MNCLITLFLSISLFSVLSVTQTTENNSEVVYRYPTPVPRPSVYFDDPEVKFEDLTFTKFIHYIVKKLLWVFDNLMLKDYETEIKQHNTSQMYKFRLPQETTTEEK</sequence>
<protein>
    <submittedName>
        <fullName evidence="3">Uncharacterized protein</fullName>
    </submittedName>
</protein>
<evidence type="ECO:0000256" key="1">
    <source>
        <dbReference type="SAM" id="SignalP"/>
    </source>
</evidence>